<keyword evidence="4 6" id="KW-1133">Transmembrane helix</keyword>
<keyword evidence="5 6" id="KW-0472">Membrane</keyword>
<comment type="subcellular location">
    <subcellularLocation>
        <location evidence="1">Membrane</location>
        <topology evidence="1">Multi-pass membrane protein</topology>
    </subcellularLocation>
</comment>
<evidence type="ECO:0000256" key="6">
    <source>
        <dbReference type="SAM" id="Phobius"/>
    </source>
</evidence>
<keyword evidence="3 6" id="KW-0812">Transmembrane</keyword>
<dbReference type="AlphaFoldDB" id="I1ZLT6"/>
<dbReference type="PaxDb" id="1114965-Spaf_1018"/>
<dbReference type="PATRIC" id="fig|1114965.3.peg.979"/>
<sequence length="576" mass="63278">MDSLLALQALRKEGILVKHSLNKLLILFGLLALFWTHPVAAESYSDLFIKITDATTALQNKDQDKAKALIAEIQVDFESKDHHDSKAGKKVSKALAIKGEVTKDNLTKISSALLAFEKEQNPVDLEAEKDKLVNRLAPYFKNLQKAITAKDLDKTRQTYADLNNTWTRNEAVVRDHSTAYYGKIETAISLLRSSIETEPTDFTSIQSSYDDLKNGIDAFVKGEAISSASTDLTLNDGIKLLEKAQRQFQAGDEKSAAATMKQFITIWPTIEGDVSTTYPSLYTRVESESPVIMVKGKEKAYQEKLQALIRDLSAIDTTASYNAFDAMLILLREGVEALLIVMALVTTLKAAKMRKGLKWVYGGALAGVLASAAIALVLQVAFPAVTSGSNREIIEGGVGIFAVLMMILIGIWLHSKSSVKQWNAFMDRQMKTVTATGSFVSMFALSFLAVFREGAETILFYVGIIPRISTANFLLGIGLAIAVLIIIAVAMTKASQAIQPHRIFFILTWLIYALAFKMLGVSIHALQLTNILPSHLVNGFPTIDWAGIYLSWEVLLPQGIFVALIALVTVRQHGKE</sequence>
<feature type="transmembrane region" description="Helical" evidence="6">
    <location>
        <begin position="393"/>
        <end position="413"/>
    </location>
</feature>
<dbReference type="eggNOG" id="COG0672">
    <property type="taxonomic scope" value="Bacteria"/>
</dbReference>
<proteinExistence type="inferred from homology"/>
<dbReference type="PANTHER" id="PTHR31632:SF2">
    <property type="entry name" value="PLASMA MEMBRANE IRON PERMEASE"/>
    <property type="match status" value="1"/>
</dbReference>
<dbReference type="GO" id="GO:0033573">
    <property type="term" value="C:high-affinity iron permease complex"/>
    <property type="evidence" value="ECO:0007669"/>
    <property type="project" value="InterPro"/>
</dbReference>
<evidence type="ECO:0000256" key="3">
    <source>
        <dbReference type="ARBA" id="ARBA00022692"/>
    </source>
</evidence>
<feature type="transmembrane region" description="Helical" evidence="6">
    <location>
        <begin position="433"/>
        <end position="451"/>
    </location>
</feature>
<evidence type="ECO:0000313" key="8">
    <source>
        <dbReference type="Proteomes" id="UP000002865"/>
    </source>
</evidence>
<evidence type="ECO:0000256" key="4">
    <source>
        <dbReference type="ARBA" id="ARBA00022989"/>
    </source>
</evidence>
<evidence type="ECO:0000313" key="7">
    <source>
        <dbReference type="EMBL" id="AFJ26010.1"/>
    </source>
</evidence>
<evidence type="ECO:0000256" key="2">
    <source>
        <dbReference type="ARBA" id="ARBA00008333"/>
    </source>
</evidence>
<feature type="transmembrane region" description="Helical" evidence="6">
    <location>
        <begin position="359"/>
        <end position="381"/>
    </location>
</feature>
<dbReference type="GO" id="GO:0015093">
    <property type="term" value="F:ferrous iron transmembrane transporter activity"/>
    <property type="evidence" value="ECO:0007669"/>
    <property type="project" value="TreeGrafter"/>
</dbReference>
<comment type="similarity">
    <text evidence="2">Belongs to the oxidase-dependent Fe transporter (OFeT) (TC 9.A.10.1) family.</text>
</comment>
<organism evidence="7 8">
    <name type="scientific">Streptococcus parasanguinis FW213</name>
    <dbReference type="NCBI Taxonomy" id="1114965"/>
    <lineage>
        <taxon>Bacteria</taxon>
        <taxon>Bacillati</taxon>
        <taxon>Bacillota</taxon>
        <taxon>Bacilli</taxon>
        <taxon>Lactobacillales</taxon>
        <taxon>Streptococcaceae</taxon>
        <taxon>Streptococcus</taxon>
    </lineage>
</organism>
<protein>
    <submittedName>
        <fullName evidence="7">Putative membrane protein of the lead (Pb2+) uptake porter family</fullName>
    </submittedName>
</protein>
<dbReference type="HOGENOM" id="CLU_023979_0_0_9"/>
<feature type="transmembrane region" description="Helical" evidence="6">
    <location>
        <begin position="503"/>
        <end position="526"/>
    </location>
</feature>
<dbReference type="Proteomes" id="UP000002865">
    <property type="component" value="Chromosome"/>
</dbReference>
<dbReference type="STRING" id="1114965.Spaf_1018"/>
<evidence type="ECO:0000256" key="5">
    <source>
        <dbReference type="ARBA" id="ARBA00023136"/>
    </source>
</evidence>
<dbReference type="KEGG" id="scf:Spaf_1018"/>
<name>I1ZLT6_STRPA</name>
<feature type="transmembrane region" description="Helical" evidence="6">
    <location>
        <begin position="326"/>
        <end position="347"/>
    </location>
</feature>
<feature type="transmembrane region" description="Helical" evidence="6">
    <location>
        <begin position="471"/>
        <end position="491"/>
    </location>
</feature>
<gene>
    <name evidence="7" type="primary">pbrT</name>
    <name evidence="7" type="ORF">Spaf_1018</name>
</gene>
<feature type="transmembrane region" description="Helical" evidence="6">
    <location>
        <begin position="546"/>
        <end position="570"/>
    </location>
</feature>
<accession>I1ZLT6</accession>
<dbReference type="InterPro" id="IPR004923">
    <property type="entry name" value="FTR1/Fip1/EfeU"/>
</dbReference>
<evidence type="ECO:0000256" key="1">
    <source>
        <dbReference type="ARBA" id="ARBA00004141"/>
    </source>
</evidence>
<reference evidence="7 8" key="1">
    <citation type="journal article" date="2012" name="PLoS ONE">
        <title>Complete Genome and Transcriptomes of Streptococcus parasanguinis FW213: Phylogenic Relations and Potential Virulence Mechanisms.</title>
        <authorList>
            <person name="Geng J."/>
            <person name="Chiu C.H."/>
            <person name="Tang P."/>
            <person name="Chen Y."/>
            <person name="Shieh H.R."/>
            <person name="Hu S."/>
            <person name="Chen Y.Y."/>
        </authorList>
    </citation>
    <scope>NUCLEOTIDE SEQUENCE [LARGE SCALE GENOMIC DNA]</scope>
    <source>
        <strain evidence="7 8">FW213</strain>
    </source>
</reference>
<dbReference type="PANTHER" id="PTHR31632">
    <property type="entry name" value="IRON TRANSPORTER FTH1"/>
    <property type="match status" value="1"/>
</dbReference>
<dbReference type="Pfam" id="PF03239">
    <property type="entry name" value="FTR1"/>
    <property type="match status" value="1"/>
</dbReference>
<dbReference type="EMBL" id="CP003122">
    <property type="protein sequence ID" value="AFJ26010.1"/>
    <property type="molecule type" value="Genomic_DNA"/>
</dbReference>